<protein>
    <recommendedName>
        <fullName evidence="5">J domain-containing protein</fullName>
    </recommendedName>
</protein>
<feature type="repeat" description="TPR" evidence="3">
    <location>
        <begin position="140"/>
        <end position="173"/>
    </location>
</feature>
<dbReference type="InterPro" id="IPR001623">
    <property type="entry name" value="DnaJ_domain"/>
</dbReference>
<dbReference type="GO" id="GO:0055087">
    <property type="term" value="C:Ski complex"/>
    <property type="evidence" value="ECO:0007669"/>
    <property type="project" value="InterPro"/>
</dbReference>
<organism evidence="6 7">
    <name type="scientific">Streptomyces coelicoflavus</name>
    <dbReference type="NCBI Taxonomy" id="285562"/>
    <lineage>
        <taxon>Bacteria</taxon>
        <taxon>Bacillati</taxon>
        <taxon>Actinomycetota</taxon>
        <taxon>Actinomycetes</taxon>
        <taxon>Kitasatosporales</taxon>
        <taxon>Streptomycetaceae</taxon>
        <taxon>Streptomyces</taxon>
    </lineage>
</organism>
<evidence type="ECO:0000256" key="1">
    <source>
        <dbReference type="ARBA" id="ARBA00022737"/>
    </source>
</evidence>
<evidence type="ECO:0000313" key="6">
    <source>
        <dbReference type="EMBL" id="NEB14019.1"/>
    </source>
</evidence>
<dbReference type="RefSeq" id="WP_164250012.1">
    <property type="nucleotide sequence ID" value="NZ_JAAGMA010000936.1"/>
</dbReference>
<feature type="compositionally biased region" description="Basic and acidic residues" evidence="4">
    <location>
        <begin position="73"/>
        <end position="82"/>
    </location>
</feature>
<dbReference type="GO" id="GO:0006401">
    <property type="term" value="P:RNA catabolic process"/>
    <property type="evidence" value="ECO:0007669"/>
    <property type="project" value="InterPro"/>
</dbReference>
<dbReference type="InterPro" id="IPR019734">
    <property type="entry name" value="TPR_rpt"/>
</dbReference>
<dbReference type="Gene3D" id="1.25.40.10">
    <property type="entry name" value="Tetratricopeptide repeat domain"/>
    <property type="match status" value="1"/>
</dbReference>
<dbReference type="PANTHER" id="PTHR15704:SF7">
    <property type="entry name" value="SUPERKILLER COMPLEX PROTEIN 3"/>
    <property type="match status" value="1"/>
</dbReference>
<evidence type="ECO:0000256" key="3">
    <source>
        <dbReference type="PROSITE-ProRule" id="PRU00339"/>
    </source>
</evidence>
<dbReference type="AlphaFoldDB" id="A0A7K3PXX7"/>
<dbReference type="Pfam" id="PF14559">
    <property type="entry name" value="TPR_19"/>
    <property type="match status" value="1"/>
</dbReference>
<dbReference type="EMBL" id="JAAGMA010000936">
    <property type="protein sequence ID" value="NEB14019.1"/>
    <property type="molecule type" value="Genomic_DNA"/>
</dbReference>
<dbReference type="InterPro" id="IPR039226">
    <property type="entry name" value="Ski3/TTC37"/>
</dbReference>
<gene>
    <name evidence="6" type="ORF">G3I32_35210</name>
</gene>
<feature type="compositionally biased region" description="Pro residues" evidence="4">
    <location>
        <begin position="93"/>
        <end position="105"/>
    </location>
</feature>
<dbReference type="SUPFAM" id="SSF46565">
    <property type="entry name" value="Chaperone J-domain"/>
    <property type="match status" value="1"/>
</dbReference>
<feature type="region of interest" description="Disordered" evidence="4">
    <location>
        <begin position="34"/>
        <end position="56"/>
    </location>
</feature>
<dbReference type="InterPro" id="IPR011990">
    <property type="entry name" value="TPR-like_helical_dom_sf"/>
</dbReference>
<keyword evidence="1" id="KW-0677">Repeat</keyword>
<feature type="domain" description="J" evidence="5">
    <location>
        <begin position="8"/>
        <end position="78"/>
    </location>
</feature>
<dbReference type="SUPFAM" id="SSF48452">
    <property type="entry name" value="TPR-like"/>
    <property type="match status" value="1"/>
</dbReference>
<dbReference type="InterPro" id="IPR036869">
    <property type="entry name" value="J_dom_sf"/>
</dbReference>
<sequence length="381" mass="43104">MTTDDVPDYYAEFGIDRAANAEQVSRQLDRAFRTWSSRAGRAPDAQRRREAEDKVELVSEARRELLDSARRHAYDRRLEQARRRARVPASAPESPPQPQPQPTPPVRDWVGHARRLMNEGDDQGAMYELREAVHHDEGNGDAWRLLGALHAKHGQLSDSLQEFQRALALHPYDALTHSLVARSWEQLGDHHKAVPWHLRAVELAPSDVGLRIAAADSLYRVDRYDEALNNYERALTERPGHDGVRNQIGWIWSRRAESAMVWHPTRQRYVIASADSVPVVTHCVDQGLAVGASDDALRDRLATYRVQASEALGRTWRWYKSMASVMGVCAALMLVLEYPLGVLLPLAGFFGLPIAMGIKPRWQHTCNELPAHQRPPTRRAS</sequence>
<dbReference type="Proteomes" id="UP000470446">
    <property type="component" value="Unassembled WGS sequence"/>
</dbReference>
<dbReference type="PROSITE" id="PS50076">
    <property type="entry name" value="DNAJ_2"/>
    <property type="match status" value="1"/>
</dbReference>
<keyword evidence="2 3" id="KW-0802">TPR repeat</keyword>
<feature type="region of interest" description="Disordered" evidence="4">
    <location>
        <begin position="73"/>
        <end position="107"/>
    </location>
</feature>
<accession>A0A7K3PXX7</accession>
<evidence type="ECO:0000256" key="2">
    <source>
        <dbReference type="ARBA" id="ARBA00022803"/>
    </source>
</evidence>
<feature type="compositionally biased region" description="Basic and acidic residues" evidence="4">
    <location>
        <begin position="44"/>
        <end position="56"/>
    </location>
</feature>
<comment type="caution">
    <text evidence="6">The sequence shown here is derived from an EMBL/GenBank/DDBJ whole genome shotgun (WGS) entry which is preliminary data.</text>
</comment>
<reference evidence="6 7" key="1">
    <citation type="submission" date="2020-01" db="EMBL/GenBank/DDBJ databases">
        <title>Insect and environment-associated Actinomycetes.</title>
        <authorList>
            <person name="Currrie C."/>
            <person name="Chevrette M."/>
            <person name="Carlson C."/>
            <person name="Stubbendieck R."/>
            <person name="Wendt-Pienkowski E."/>
        </authorList>
    </citation>
    <scope>NUCLEOTIDE SEQUENCE [LARGE SCALE GENOMIC DNA]</scope>
    <source>
        <strain evidence="6 7">SID14163</strain>
    </source>
</reference>
<dbReference type="SMART" id="SM00028">
    <property type="entry name" value="TPR"/>
    <property type="match status" value="3"/>
</dbReference>
<proteinExistence type="predicted"/>
<dbReference type="PANTHER" id="PTHR15704">
    <property type="entry name" value="SUPERKILLER 3 PROTEIN-RELATED"/>
    <property type="match status" value="1"/>
</dbReference>
<evidence type="ECO:0000259" key="5">
    <source>
        <dbReference type="PROSITE" id="PS50076"/>
    </source>
</evidence>
<name>A0A7K3PXX7_9ACTN</name>
<evidence type="ECO:0000313" key="7">
    <source>
        <dbReference type="Proteomes" id="UP000470446"/>
    </source>
</evidence>
<feature type="repeat" description="TPR" evidence="3">
    <location>
        <begin position="208"/>
        <end position="241"/>
    </location>
</feature>
<dbReference type="Gene3D" id="1.10.287.110">
    <property type="entry name" value="DnaJ domain"/>
    <property type="match status" value="1"/>
</dbReference>
<evidence type="ECO:0000256" key="4">
    <source>
        <dbReference type="SAM" id="MobiDB-lite"/>
    </source>
</evidence>
<dbReference type="PROSITE" id="PS50005">
    <property type="entry name" value="TPR"/>
    <property type="match status" value="2"/>
</dbReference>